<name>A0A4R3NBG6_9GAMM</name>
<dbReference type="OrthoDB" id="5298127at2"/>
<organism evidence="1 2">
    <name type="scientific">Thermomonas haemolytica</name>
    <dbReference type="NCBI Taxonomy" id="141949"/>
    <lineage>
        <taxon>Bacteria</taxon>
        <taxon>Pseudomonadati</taxon>
        <taxon>Pseudomonadota</taxon>
        <taxon>Gammaproteobacteria</taxon>
        <taxon>Lysobacterales</taxon>
        <taxon>Lysobacteraceae</taxon>
        <taxon>Thermomonas</taxon>
    </lineage>
</organism>
<sequence length="137" mass="14063">MIEVLVSVLVLAVGLLGIAAMQSLALRGGQSSLETSQAIMQANSIIEAMRANPTANYNIGKTCSAGAITGTDARAQDLIAWVSAMKNTIGSGATDTTTCGEIVGCPGACLVRVYWDDSRAGNDQNGAARMVETGARI</sequence>
<dbReference type="Proteomes" id="UP000295414">
    <property type="component" value="Unassembled WGS sequence"/>
</dbReference>
<comment type="caution">
    <text evidence="1">The sequence shown here is derived from an EMBL/GenBank/DDBJ whole genome shotgun (WGS) entry which is preliminary data.</text>
</comment>
<dbReference type="NCBIfam" id="TIGR02523">
    <property type="entry name" value="type_IV_pilV"/>
    <property type="match status" value="1"/>
</dbReference>
<accession>A0A4R3NBG6</accession>
<reference evidence="1 2" key="1">
    <citation type="submission" date="2019-03" db="EMBL/GenBank/DDBJ databases">
        <title>Genomic Encyclopedia of Type Strains, Phase IV (KMG-IV): sequencing the most valuable type-strain genomes for metagenomic binning, comparative biology and taxonomic classification.</title>
        <authorList>
            <person name="Goeker M."/>
        </authorList>
    </citation>
    <scope>NUCLEOTIDE SEQUENCE [LARGE SCALE GENOMIC DNA]</scope>
    <source>
        <strain evidence="1 2">DSM 13605</strain>
    </source>
</reference>
<dbReference type="InterPro" id="IPR013362">
    <property type="entry name" value="Pilus_4_PilV"/>
</dbReference>
<keyword evidence="2" id="KW-1185">Reference proteome</keyword>
<protein>
    <submittedName>
        <fullName evidence="1">Type IV pilus assembly protein PilV</fullName>
    </submittedName>
</protein>
<evidence type="ECO:0000313" key="2">
    <source>
        <dbReference type="Proteomes" id="UP000295414"/>
    </source>
</evidence>
<proteinExistence type="predicted"/>
<dbReference type="EMBL" id="SMAP01000004">
    <property type="protein sequence ID" value="TCT24409.1"/>
    <property type="molecule type" value="Genomic_DNA"/>
</dbReference>
<gene>
    <name evidence="1" type="ORF">EDC34_10493</name>
</gene>
<evidence type="ECO:0000313" key="1">
    <source>
        <dbReference type="EMBL" id="TCT24409.1"/>
    </source>
</evidence>
<dbReference type="AlphaFoldDB" id="A0A4R3NBG6"/>